<keyword evidence="7" id="KW-1185">Reference proteome</keyword>
<dbReference type="SUPFAM" id="SSF51182">
    <property type="entry name" value="RmlC-like cupins"/>
    <property type="match status" value="1"/>
</dbReference>
<feature type="binding site" evidence="2">
    <location>
        <position position="54"/>
    </location>
    <ligand>
        <name>Fe cation</name>
        <dbReference type="ChEBI" id="CHEBI:24875"/>
    </ligand>
</feature>
<proteinExistence type="inferred from homology"/>
<dbReference type="InterPro" id="IPR012093">
    <property type="entry name" value="Pirin"/>
</dbReference>
<dbReference type="OrthoDB" id="9780903at2"/>
<dbReference type="Pfam" id="PF02678">
    <property type="entry name" value="Pirin"/>
    <property type="match status" value="1"/>
</dbReference>
<dbReference type="Pfam" id="PF05726">
    <property type="entry name" value="Pirin_C"/>
    <property type="match status" value="1"/>
</dbReference>
<dbReference type="InterPro" id="IPR014710">
    <property type="entry name" value="RmlC-like_jellyroll"/>
</dbReference>
<dbReference type="AlphaFoldDB" id="A0A2T0WZD0"/>
<name>A0A2T0WZD0_9RHOB</name>
<evidence type="ECO:0000259" key="5">
    <source>
        <dbReference type="Pfam" id="PF05726"/>
    </source>
</evidence>
<dbReference type="RefSeq" id="WP_158259436.1">
    <property type="nucleotide sequence ID" value="NZ_PVTT01000003.1"/>
</dbReference>
<dbReference type="GO" id="GO:0046872">
    <property type="term" value="F:metal ion binding"/>
    <property type="evidence" value="ECO:0007669"/>
    <property type="project" value="UniProtKB-KW"/>
</dbReference>
<comment type="cofactor">
    <cofactor evidence="2">
        <name>Fe cation</name>
        <dbReference type="ChEBI" id="CHEBI:24875"/>
    </cofactor>
    <text evidence="2">Binds 1 Fe cation per subunit.</text>
</comment>
<evidence type="ECO:0008006" key="8">
    <source>
        <dbReference type="Google" id="ProtNLM"/>
    </source>
</evidence>
<protein>
    <recommendedName>
        <fullName evidence="8">Pirin family protein</fullName>
    </recommendedName>
</protein>
<comment type="similarity">
    <text evidence="1 3">Belongs to the pirin family.</text>
</comment>
<feature type="domain" description="Pirin N-terminal" evidence="4">
    <location>
        <begin position="34"/>
        <end position="119"/>
    </location>
</feature>
<keyword evidence="2" id="KW-0408">Iron</keyword>
<gene>
    <name evidence="6" type="ORF">BCF33_2760</name>
</gene>
<feature type="binding site" evidence="2">
    <location>
        <position position="101"/>
    </location>
    <ligand>
        <name>Fe cation</name>
        <dbReference type="ChEBI" id="CHEBI:24875"/>
    </ligand>
</feature>
<feature type="binding site" evidence="2">
    <location>
        <position position="56"/>
    </location>
    <ligand>
        <name>Fe cation</name>
        <dbReference type="ChEBI" id="CHEBI:24875"/>
    </ligand>
</feature>
<reference evidence="6 7" key="1">
    <citation type="submission" date="2018-03" db="EMBL/GenBank/DDBJ databases">
        <title>Genomic Encyclopedia of Archaeal and Bacterial Type Strains, Phase II (KMG-II): from individual species to whole genera.</title>
        <authorList>
            <person name="Goeker M."/>
        </authorList>
    </citation>
    <scope>NUCLEOTIDE SEQUENCE [LARGE SCALE GENOMIC DNA]</scope>
    <source>
        <strain evidence="6 7">DSM 29318</strain>
    </source>
</reference>
<dbReference type="InterPro" id="IPR008778">
    <property type="entry name" value="Pirin_C_dom"/>
</dbReference>
<evidence type="ECO:0000256" key="3">
    <source>
        <dbReference type="RuleBase" id="RU003457"/>
    </source>
</evidence>
<evidence type="ECO:0000313" key="6">
    <source>
        <dbReference type="EMBL" id="PRY92066.1"/>
    </source>
</evidence>
<dbReference type="PANTHER" id="PTHR13903">
    <property type="entry name" value="PIRIN-RELATED"/>
    <property type="match status" value="1"/>
</dbReference>
<dbReference type="PIRSF" id="PIRSF006232">
    <property type="entry name" value="Pirin"/>
    <property type="match status" value="1"/>
</dbReference>
<dbReference type="InterPro" id="IPR011051">
    <property type="entry name" value="RmlC_Cupin_sf"/>
</dbReference>
<sequence>MTDRTAETIVAIPKGFDTPALSTRDVTRGLVGARMDPFLVASHFDMRGPVFPPHPHAGFAVMTYILPESETAFLNQDSTGFVNTIAPGELHVTLAGRGLQHEETNVVEGRSALGFQIWIDLPDANRQDAPRAIHVTNDRIPISEKGGARIRVVAGASNGMETQIGLPTPFRLVDATLAPGARFAQDLEDGEHAYLHVLSGEAAAGGGRARADEALFTAPGGTRLTVEAGAEGARLVLFAGCPLHREPILGGPFVASTVEELQGFRQAFAAGLMGALTAFADRRAG</sequence>
<dbReference type="PANTHER" id="PTHR13903:SF8">
    <property type="entry name" value="PIRIN"/>
    <property type="match status" value="1"/>
</dbReference>
<accession>A0A2T0WZD0</accession>
<keyword evidence="2" id="KW-0479">Metal-binding</keyword>
<feature type="domain" description="Pirin C-terminal" evidence="5">
    <location>
        <begin position="173"/>
        <end position="271"/>
    </location>
</feature>
<dbReference type="InterPro" id="IPR003829">
    <property type="entry name" value="Pirin_N_dom"/>
</dbReference>
<dbReference type="EMBL" id="PVTT01000003">
    <property type="protein sequence ID" value="PRY92066.1"/>
    <property type="molecule type" value="Genomic_DNA"/>
</dbReference>
<evidence type="ECO:0000256" key="1">
    <source>
        <dbReference type="ARBA" id="ARBA00008416"/>
    </source>
</evidence>
<evidence type="ECO:0000256" key="2">
    <source>
        <dbReference type="PIRSR" id="PIRSR006232-1"/>
    </source>
</evidence>
<dbReference type="CDD" id="cd02247">
    <property type="entry name" value="cupin_pirin_C"/>
    <property type="match status" value="1"/>
</dbReference>
<dbReference type="Proteomes" id="UP000238801">
    <property type="component" value="Unassembled WGS sequence"/>
</dbReference>
<organism evidence="6 7">
    <name type="scientific">Hasllibacter halocynthiae</name>
    <dbReference type="NCBI Taxonomy" id="595589"/>
    <lineage>
        <taxon>Bacteria</taxon>
        <taxon>Pseudomonadati</taxon>
        <taxon>Pseudomonadota</taxon>
        <taxon>Alphaproteobacteria</taxon>
        <taxon>Rhodobacterales</taxon>
        <taxon>Roseobacteraceae</taxon>
        <taxon>Hasllibacter</taxon>
    </lineage>
</organism>
<feature type="binding site" evidence="2">
    <location>
        <position position="103"/>
    </location>
    <ligand>
        <name>Fe cation</name>
        <dbReference type="ChEBI" id="CHEBI:24875"/>
    </ligand>
</feature>
<dbReference type="Gene3D" id="2.60.120.10">
    <property type="entry name" value="Jelly Rolls"/>
    <property type="match status" value="2"/>
</dbReference>
<comment type="caution">
    <text evidence="6">The sequence shown here is derived from an EMBL/GenBank/DDBJ whole genome shotgun (WGS) entry which is preliminary data.</text>
</comment>
<evidence type="ECO:0000313" key="7">
    <source>
        <dbReference type="Proteomes" id="UP000238801"/>
    </source>
</evidence>
<evidence type="ECO:0000259" key="4">
    <source>
        <dbReference type="Pfam" id="PF02678"/>
    </source>
</evidence>